<dbReference type="PANTHER" id="PTHR31956:SF2">
    <property type="entry name" value="NON-SPECIFIC PHOSPHOLIPASE C6"/>
    <property type="match status" value="1"/>
</dbReference>
<evidence type="ECO:0000256" key="1">
    <source>
        <dbReference type="ARBA" id="ARBA00022801"/>
    </source>
</evidence>
<dbReference type="PANTHER" id="PTHR31956">
    <property type="entry name" value="NON-SPECIFIC PHOSPHOLIPASE C4-RELATED"/>
    <property type="match status" value="1"/>
</dbReference>
<evidence type="ECO:0008006" key="5">
    <source>
        <dbReference type="Google" id="ProtNLM"/>
    </source>
</evidence>
<evidence type="ECO:0000256" key="2">
    <source>
        <dbReference type="SAM" id="SignalP"/>
    </source>
</evidence>
<dbReference type="OMA" id="IKTIVIM"/>
<gene>
    <name evidence="3" type="ORF">KI387_012573</name>
</gene>
<reference evidence="3 4" key="1">
    <citation type="journal article" date="2021" name="Nat. Plants">
        <title>The Taxus genome provides insights into paclitaxel biosynthesis.</title>
        <authorList>
            <person name="Xiong X."/>
            <person name="Gou J."/>
            <person name="Liao Q."/>
            <person name="Li Y."/>
            <person name="Zhou Q."/>
            <person name="Bi G."/>
            <person name="Li C."/>
            <person name="Du R."/>
            <person name="Wang X."/>
            <person name="Sun T."/>
            <person name="Guo L."/>
            <person name="Liang H."/>
            <person name="Lu P."/>
            <person name="Wu Y."/>
            <person name="Zhang Z."/>
            <person name="Ro D.K."/>
            <person name="Shang Y."/>
            <person name="Huang S."/>
            <person name="Yan J."/>
        </authorList>
    </citation>
    <scope>NUCLEOTIDE SEQUENCE [LARGE SCALE GENOMIC DNA]</scope>
    <source>
        <strain evidence="3">Ta-2019</strain>
    </source>
</reference>
<comment type="caution">
    <text evidence="3">The sequence shown here is derived from an EMBL/GenBank/DDBJ whole genome shotgun (WGS) entry which is preliminary data.</text>
</comment>
<dbReference type="Pfam" id="PF04185">
    <property type="entry name" value="Phosphoesterase"/>
    <property type="match status" value="1"/>
</dbReference>
<dbReference type="InterPro" id="IPR017850">
    <property type="entry name" value="Alkaline_phosphatase_core_sf"/>
</dbReference>
<organism evidence="3 4">
    <name type="scientific">Taxus chinensis</name>
    <name type="common">Chinese yew</name>
    <name type="synonym">Taxus wallichiana var. chinensis</name>
    <dbReference type="NCBI Taxonomy" id="29808"/>
    <lineage>
        <taxon>Eukaryota</taxon>
        <taxon>Viridiplantae</taxon>
        <taxon>Streptophyta</taxon>
        <taxon>Embryophyta</taxon>
        <taxon>Tracheophyta</taxon>
        <taxon>Spermatophyta</taxon>
        <taxon>Pinopsida</taxon>
        <taxon>Pinidae</taxon>
        <taxon>Conifers II</taxon>
        <taxon>Cupressales</taxon>
        <taxon>Taxaceae</taxon>
        <taxon>Taxus</taxon>
    </lineage>
</organism>
<keyword evidence="2" id="KW-0732">Signal</keyword>
<protein>
    <recommendedName>
        <fullName evidence="5">Phosphoesterase</fullName>
    </recommendedName>
</protein>
<evidence type="ECO:0000313" key="3">
    <source>
        <dbReference type="EMBL" id="KAH9300990.1"/>
    </source>
</evidence>
<keyword evidence="1" id="KW-0378">Hydrolase</keyword>
<dbReference type="EMBL" id="JAHRHJ020000009">
    <property type="protein sequence ID" value="KAH9300990.1"/>
    <property type="molecule type" value="Genomic_DNA"/>
</dbReference>
<keyword evidence="4" id="KW-1185">Reference proteome</keyword>
<dbReference type="GO" id="GO:0009395">
    <property type="term" value="P:phospholipid catabolic process"/>
    <property type="evidence" value="ECO:0007669"/>
    <property type="project" value="TreeGrafter"/>
</dbReference>
<name>A0AA38CIE3_TAXCH</name>
<dbReference type="InterPro" id="IPR007312">
    <property type="entry name" value="Phosphoesterase"/>
</dbReference>
<sequence>ASKYFIIFLFAALVLMAPTALGIDGPIKTIVVLIMENRSFDHMLGWMKRLNSEIEGVMGRESNPESTAHESSPKVYFKDDADFVDPDPSHTFEAVSEQVFGSSLTTANPPPMNNFVQNALSISRNLSQTVMKGLKPELIPVYTELIKEFALFDRWFSSLPGPTHPNRMFAYSGTSHDATNHIEKQLAVGYPQKTIFESLDEFGLSFGIYY</sequence>
<proteinExistence type="predicted"/>
<feature type="signal peptide" evidence="2">
    <location>
        <begin position="1"/>
        <end position="22"/>
    </location>
</feature>
<dbReference type="GO" id="GO:0016788">
    <property type="term" value="F:hydrolase activity, acting on ester bonds"/>
    <property type="evidence" value="ECO:0007669"/>
    <property type="project" value="InterPro"/>
</dbReference>
<accession>A0AA38CIE3</accession>
<dbReference type="Gene3D" id="3.40.720.10">
    <property type="entry name" value="Alkaline Phosphatase, subunit A"/>
    <property type="match status" value="1"/>
</dbReference>
<feature type="chain" id="PRO_5041335209" description="Phosphoesterase" evidence="2">
    <location>
        <begin position="23"/>
        <end position="210"/>
    </location>
</feature>
<feature type="non-terminal residue" evidence="3">
    <location>
        <position position="1"/>
    </location>
</feature>
<evidence type="ECO:0000313" key="4">
    <source>
        <dbReference type="Proteomes" id="UP000824469"/>
    </source>
</evidence>
<dbReference type="AlphaFoldDB" id="A0AA38CIE3"/>
<dbReference type="Proteomes" id="UP000824469">
    <property type="component" value="Unassembled WGS sequence"/>
</dbReference>